<evidence type="ECO:0000256" key="1">
    <source>
        <dbReference type="SAM" id="Phobius"/>
    </source>
</evidence>
<feature type="transmembrane region" description="Helical" evidence="1">
    <location>
        <begin position="39"/>
        <end position="57"/>
    </location>
</feature>
<dbReference type="HOGENOM" id="CLU_051474_2_2_9"/>
<dbReference type="GO" id="GO:0005886">
    <property type="term" value="C:plasma membrane"/>
    <property type="evidence" value="ECO:0007669"/>
    <property type="project" value="TreeGrafter"/>
</dbReference>
<reference evidence="3" key="1">
    <citation type="submission" date="2008-02" db="EMBL/GenBank/DDBJ databases">
        <authorList>
            <person name="Fulton L."/>
            <person name="Clifton S."/>
            <person name="Fulton B."/>
            <person name="Xu J."/>
            <person name="Minx P."/>
            <person name="Pepin K.H."/>
            <person name="Johnson M."/>
            <person name="Thiruvilangam P."/>
            <person name="Bhonagiri V."/>
            <person name="Nash W.E."/>
            <person name="Mardis E.R."/>
            <person name="Wilson R.K."/>
        </authorList>
    </citation>
    <scope>NUCLEOTIDE SEQUENCE [LARGE SCALE GENOMIC DNA]</scope>
    <source>
        <strain evidence="3">DSM 1552</strain>
    </source>
</reference>
<name>B1C0E9_9FIRM</name>
<reference evidence="3" key="2">
    <citation type="submission" date="2014-06" db="EMBL/GenBank/DDBJ databases">
        <title>Draft genome sequence of Clostridium spiroforme (DSM 1552).</title>
        <authorList>
            <person name="Sudarsanam P."/>
            <person name="Ley R."/>
            <person name="Guruge J."/>
            <person name="Turnbaugh P.J."/>
            <person name="Mahowald M."/>
            <person name="Liep D."/>
            <person name="Gordon J."/>
        </authorList>
    </citation>
    <scope>NUCLEOTIDE SEQUENCE</scope>
    <source>
        <strain evidence="3">DSM 1552</strain>
    </source>
</reference>
<dbReference type="Pfam" id="PF02698">
    <property type="entry name" value="DUF218"/>
    <property type="match status" value="1"/>
</dbReference>
<sequence length="261" mass="30135">MDKEYKMKPNNKIFDYILITLAISSISYFILLILNSRFITSYILYLIFACICILYSYYELKNKTSILSKLPKIINYIIKGIICISIILFIIIERLIINEANNSYCKQTDFVIVLGAKLNGAVPSTSLKYRLDATLEYYQQFPETTIIVSGGQGNGENISEAKAMKQYLIDKGINNNSIIEENKSTYAKENIIYSKKIMDSLKKEKYTVTIITNNFHCYRSKLLANKSNLTAYTYSAKQQKVLIPHYYIREFFGCLKDIIFS</sequence>
<dbReference type="PANTHER" id="PTHR30336:SF4">
    <property type="entry name" value="ENVELOPE BIOGENESIS FACTOR ELYC"/>
    <property type="match status" value="1"/>
</dbReference>
<keyword evidence="1" id="KW-1133">Transmembrane helix</keyword>
<accession>B1C0E9</accession>
<dbReference type="eggNOG" id="COG1434">
    <property type="taxonomic scope" value="Bacteria"/>
</dbReference>
<comment type="caution">
    <text evidence="3">The sequence shown here is derived from an EMBL/GenBank/DDBJ whole genome shotgun (WGS) entry which is preliminary data.</text>
</comment>
<dbReference type="Gene3D" id="3.40.50.620">
    <property type="entry name" value="HUPs"/>
    <property type="match status" value="1"/>
</dbReference>
<dbReference type="InterPro" id="IPR051599">
    <property type="entry name" value="Cell_Envelope_Assoc"/>
</dbReference>
<keyword evidence="1" id="KW-0472">Membrane</keyword>
<proteinExistence type="predicted"/>
<feature type="transmembrane region" description="Helical" evidence="1">
    <location>
        <begin position="13"/>
        <end position="33"/>
    </location>
</feature>
<dbReference type="PANTHER" id="PTHR30336">
    <property type="entry name" value="INNER MEMBRANE PROTEIN, PROBABLE PERMEASE"/>
    <property type="match status" value="1"/>
</dbReference>
<keyword evidence="1" id="KW-0812">Transmembrane</keyword>
<dbReference type="Proteomes" id="UP000004910">
    <property type="component" value="Unassembled WGS sequence"/>
</dbReference>
<dbReference type="CDD" id="cd06259">
    <property type="entry name" value="YdcF-like"/>
    <property type="match status" value="1"/>
</dbReference>
<evidence type="ECO:0000313" key="3">
    <source>
        <dbReference type="EMBL" id="EDS75639.1"/>
    </source>
</evidence>
<evidence type="ECO:0000259" key="2">
    <source>
        <dbReference type="Pfam" id="PF02698"/>
    </source>
</evidence>
<dbReference type="AlphaFoldDB" id="B1C0E9"/>
<dbReference type="GO" id="GO:0000270">
    <property type="term" value="P:peptidoglycan metabolic process"/>
    <property type="evidence" value="ECO:0007669"/>
    <property type="project" value="TreeGrafter"/>
</dbReference>
<dbReference type="InterPro" id="IPR003848">
    <property type="entry name" value="DUF218"/>
</dbReference>
<dbReference type="GO" id="GO:0043164">
    <property type="term" value="P:Gram-negative-bacterium-type cell wall biogenesis"/>
    <property type="evidence" value="ECO:0007669"/>
    <property type="project" value="TreeGrafter"/>
</dbReference>
<dbReference type="InterPro" id="IPR014729">
    <property type="entry name" value="Rossmann-like_a/b/a_fold"/>
</dbReference>
<feature type="transmembrane region" description="Helical" evidence="1">
    <location>
        <begin position="77"/>
        <end position="97"/>
    </location>
</feature>
<dbReference type="EMBL" id="ABIK02000005">
    <property type="protein sequence ID" value="EDS75639.1"/>
    <property type="molecule type" value="Genomic_DNA"/>
</dbReference>
<evidence type="ECO:0000313" key="4">
    <source>
        <dbReference type="Proteomes" id="UP000004910"/>
    </source>
</evidence>
<protein>
    <recommendedName>
        <fullName evidence="2">DUF218 domain-containing protein</fullName>
    </recommendedName>
</protein>
<feature type="domain" description="DUF218" evidence="2">
    <location>
        <begin position="109"/>
        <end position="253"/>
    </location>
</feature>
<keyword evidence="4" id="KW-1185">Reference proteome</keyword>
<organism evidence="3 4">
    <name type="scientific">Thomasclavelia spiroformis DSM 1552</name>
    <dbReference type="NCBI Taxonomy" id="428126"/>
    <lineage>
        <taxon>Bacteria</taxon>
        <taxon>Bacillati</taxon>
        <taxon>Bacillota</taxon>
        <taxon>Erysipelotrichia</taxon>
        <taxon>Erysipelotrichales</taxon>
        <taxon>Coprobacillaceae</taxon>
        <taxon>Thomasclavelia</taxon>
    </lineage>
</organism>
<gene>
    <name evidence="3" type="ORF">CLOSPI_00678</name>
</gene>